<evidence type="ECO:0000256" key="9">
    <source>
        <dbReference type="ARBA" id="ARBA00022679"/>
    </source>
</evidence>
<evidence type="ECO:0000313" key="13">
    <source>
        <dbReference type="EMBL" id="PPU99200.1"/>
    </source>
</evidence>
<evidence type="ECO:0000256" key="4">
    <source>
        <dbReference type="ARBA" id="ARBA00004659"/>
    </source>
</evidence>
<feature type="domain" description="Phosphoribosyltransferase" evidence="12">
    <location>
        <begin position="63"/>
        <end position="172"/>
    </location>
</feature>
<dbReference type="GO" id="GO:0006166">
    <property type="term" value="P:purine ribonucleoside salvage"/>
    <property type="evidence" value="ECO:0007669"/>
    <property type="project" value="UniProtKB-UniRule"/>
</dbReference>
<keyword evidence="8 11" id="KW-0328">Glycosyltransferase</keyword>
<proteinExistence type="inferred from homology"/>
<comment type="subunit">
    <text evidence="11">Homodimer.</text>
</comment>
<dbReference type="GO" id="GO:0006168">
    <property type="term" value="P:adenine salvage"/>
    <property type="evidence" value="ECO:0007669"/>
    <property type="project" value="InterPro"/>
</dbReference>
<comment type="subcellular location">
    <subcellularLocation>
        <location evidence="3 11">Cytoplasm</location>
    </subcellularLocation>
</comment>
<dbReference type="PANTHER" id="PTHR32315">
    <property type="entry name" value="ADENINE PHOSPHORIBOSYLTRANSFERASE"/>
    <property type="match status" value="1"/>
</dbReference>
<dbReference type="NCBIfam" id="NF002636">
    <property type="entry name" value="PRK02304.1-5"/>
    <property type="match status" value="1"/>
</dbReference>
<dbReference type="HAMAP" id="MF_00004">
    <property type="entry name" value="Aden_phosphoribosyltr"/>
    <property type="match status" value="1"/>
</dbReference>
<dbReference type="Gene3D" id="3.40.50.2020">
    <property type="match status" value="1"/>
</dbReference>
<comment type="catalytic activity">
    <reaction evidence="1 11">
        <text>AMP + diphosphate = 5-phospho-alpha-D-ribose 1-diphosphate + adenine</text>
        <dbReference type="Rhea" id="RHEA:16609"/>
        <dbReference type="ChEBI" id="CHEBI:16708"/>
        <dbReference type="ChEBI" id="CHEBI:33019"/>
        <dbReference type="ChEBI" id="CHEBI:58017"/>
        <dbReference type="ChEBI" id="CHEBI:456215"/>
        <dbReference type="EC" id="2.4.2.7"/>
    </reaction>
</comment>
<dbReference type="RefSeq" id="WP_046981230.1">
    <property type="nucleotide sequence ID" value="NZ_CP043476.1"/>
</dbReference>
<evidence type="ECO:0000256" key="11">
    <source>
        <dbReference type="HAMAP-Rule" id="MF_00004"/>
    </source>
</evidence>
<dbReference type="NCBIfam" id="NF002634">
    <property type="entry name" value="PRK02304.1-3"/>
    <property type="match status" value="1"/>
</dbReference>
<dbReference type="UniPathway" id="UPA00588">
    <property type="reaction ID" value="UER00646"/>
</dbReference>
<dbReference type="InterPro" id="IPR029057">
    <property type="entry name" value="PRTase-like"/>
</dbReference>
<dbReference type="GO" id="GO:0003999">
    <property type="term" value="F:adenine phosphoribosyltransferase activity"/>
    <property type="evidence" value="ECO:0007669"/>
    <property type="project" value="UniProtKB-UniRule"/>
</dbReference>
<evidence type="ECO:0000256" key="5">
    <source>
        <dbReference type="ARBA" id="ARBA00008391"/>
    </source>
</evidence>
<dbReference type="InterPro" id="IPR000836">
    <property type="entry name" value="PRTase_dom"/>
</dbReference>
<evidence type="ECO:0000259" key="12">
    <source>
        <dbReference type="Pfam" id="PF00156"/>
    </source>
</evidence>
<dbReference type="NCBIfam" id="TIGR01090">
    <property type="entry name" value="apt"/>
    <property type="match status" value="1"/>
</dbReference>
<comment type="similarity">
    <text evidence="5 11">Belongs to the purine/pyrimidine phosphoribosyltransferase family.</text>
</comment>
<dbReference type="GO" id="GO:0044209">
    <property type="term" value="P:AMP salvage"/>
    <property type="evidence" value="ECO:0007669"/>
    <property type="project" value="UniProtKB-UniRule"/>
</dbReference>
<reference evidence="14" key="1">
    <citation type="submission" date="2016-08" db="EMBL/GenBank/DDBJ databases">
        <authorList>
            <person name="Merda D."/>
            <person name="Briand M."/>
            <person name="Taghouti G."/>
            <person name="Carrere S."/>
            <person name="Gouzy J."/>
            <person name="Portier P."/>
            <person name="Jacques M.-A."/>
            <person name="Fischer-Le Saux M."/>
        </authorList>
    </citation>
    <scope>NUCLEOTIDE SEQUENCE [LARGE SCALE GENOMIC DNA]</scope>
    <source>
        <strain evidence="14">CFBP1156</strain>
    </source>
</reference>
<evidence type="ECO:0000256" key="1">
    <source>
        <dbReference type="ARBA" id="ARBA00000868"/>
    </source>
</evidence>
<dbReference type="GO" id="GO:0016208">
    <property type="term" value="F:AMP binding"/>
    <property type="evidence" value="ECO:0007669"/>
    <property type="project" value="TreeGrafter"/>
</dbReference>
<evidence type="ECO:0000256" key="7">
    <source>
        <dbReference type="ARBA" id="ARBA00022490"/>
    </source>
</evidence>
<dbReference type="FunFam" id="3.40.50.2020:FF:000021">
    <property type="entry name" value="Adenine phosphoribosyltransferase"/>
    <property type="match status" value="1"/>
</dbReference>
<sequence>MNDSSCCGAPSGAPAHWSGRVRDVVDFPKPGIVFKDITPLLADGPDFASALDEMARAWRTTPLDAVLGIESRGFILGAALAHELRTGFVPIRKPGKLPGRTVSQDYALEYGSDRIEMHADALPAGARVLIVDDVLATGGTLRAALSLARQLQLEIVGAAVLVELQALQGRERWSDAVPLLATLTY</sequence>
<dbReference type="GO" id="GO:0002055">
    <property type="term" value="F:adenine binding"/>
    <property type="evidence" value="ECO:0007669"/>
    <property type="project" value="TreeGrafter"/>
</dbReference>
<evidence type="ECO:0000256" key="10">
    <source>
        <dbReference type="ARBA" id="ARBA00022726"/>
    </source>
</evidence>
<protein>
    <recommendedName>
        <fullName evidence="6 11">Adenine phosphoribosyltransferase</fullName>
        <shortName evidence="11">APRT</shortName>
        <ecNumber evidence="6 11">2.4.2.7</ecNumber>
    </recommendedName>
</protein>
<dbReference type="InterPro" id="IPR005764">
    <property type="entry name" value="Ade_phspho_trans"/>
</dbReference>
<dbReference type="InterPro" id="IPR050054">
    <property type="entry name" value="UPRTase/APRTase"/>
</dbReference>
<comment type="pathway">
    <text evidence="4 11">Purine metabolism; AMP biosynthesis via salvage pathway; AMP from adenine: step 1/1.</text>
</comment>
<evidence type="ECO:0000256" key="8">
    <source>
        <dbReference type="ARBA" id="ARBA00022676"/>
    </source>
</evidence>
<organism evidence="13 14">
    <name type="scientific">Xanthomonas hyacinthi</name>
    <dbReference type="NCBI Taxonomy" id="56455"/>
    <lineage>
        <taxon>Bacteria</taxon>
        <taxon>Pseudomonadati</taxon>
        <taxon>Pseudomonadota</taxon>
        <taxon>Gammaproteobacteria</taxon>
        <taxon>Lysobacterales</taxon>
        <taxon>Lysobacteraceae</taxon>
        <taxon>Xanthomonas</taxon>
    </lineage>
</organism>
<gene>
    <name evidence="11" type="primary">apt</name>
    <name evidence="13" type="ORF">XhyaCFBP1156_02705</name>
</gene>
<evidence type="ECO:0000313" key="14">
    <source>
        <dbReference type="Proteomes" id="UP000238261"/>
    </source>
</evidence>
<evidence type="ECO:0000256" key="3">
    <source>
        <dbReference type="ARBA" id="ARBA00004496"/>
    </source>
</evidence>
<dbReference type="CDD" id="cd06223">
    <property type="entry name" value="PRTases_typeI"/>
    <property type="match status" value="1"/>
</dbReference>
<dbReference type="EC" id="2.4.2.7" evidence="6 11"/>
<dbReference type="GO" id="GO:0005737">
    <property type="term" value="C:cytoplasm"/>
    <property type="evidence" value="ECO:0007669"/>
    <property type="project" value="UniProtKB-SubCell"/>
</dbReference>
<keyword evidence="9 11" id="KW-0808">Transferase</keyword>
<dbReference type="EMBL" id="MDEG01000002">
    <property type="protein sequence ID" value="PPU99200.1"/>
    <property type="molecule type" value="Genomic_DNA"/>
</dbReference>
<comment type="function">
    <text evidence="2 11">Catalyzes a salvage reaction resulting in the formation of AMP, that is energically less costly than de novo synthesis.</text>
</comment>
<name>A0A2S7F199_9XANT</name>
<dbReference type="OrthoDB" id="9803963at2"/>
<evidence type="ECO:0000256" key="2">
    <source>
        <dbReference type="ARBA" id="ARBA00003968"/>
    </source>
</evidence>
<keyword evidence="14" id="KW-1185">Reference proteome</keyword>
<comment type="caution">
    <text evidence="13">The sequence shown here is derived from an EMBL/GenBank/DDBJ whole genome shotgun (WGS) entry which is preliminary data.</text>
</comment>
<dbReference type="AlphaFoldDB" id="A0A2S7F199"/>
<dbReference type="Pfam" id="PF00156">
    <property type="entry name" value="Pribosyltran"/>
    <property type="match status" value="1"/>
</dbReference>
<dbReference type="Proteomes" id="UP000238261">
    <property type="component" value="Unassembled WGS sequence"/>
</dbReference>
<accession>A0A2S7F199</accession>
<keyword evidence="7 11" id="KW-0963">Cytoplasm</keyword>
<dbReference type="SUPFAM" id="SSF53271">
    <property type="entry name" value="PRTase-like"/>
    <property type="match status" value="1"/>
</dbReference>
<keyword evidence="10 11" id="KW-0660">Purine salvage</keyword>
<evidence type="ECO:0000256" key="6">
    <source>
        <dbReference type="ARBA" id="ARBA00011893"/>
    </source>
</evidence>
<dbReference type="PANTHER" id="PTHR32315:SF3">
    <property type="entry name" value="ADENINE PHOSPHORIBOSYLTRANSFERASE"/>
    <property type="match status" value="1"/>
</dbReference>